<sequence>MTLYGIKPAYIAGFSFLCLAVGAVLLFRHDGPYWAAIALFVAVAWSNGQWREAGQQDPGQLSTPAFFVMLLAPFLGMAALAWGLALEL</sequence>
<dbReference type="KEGG" id="sact:DMT42_36115"/>
<keyword evidence="3" id="KW-1185">Reference proteome</keyword>
<reference evidence="2 3" key="1">
    <citation type="submission" date="2018-06" db="EMBL/GenBank/DDBJ databases">
        <title>The complete genome sequence of a nosiheptide producer Streptomyces actuosus ATCC 25421: deducing the ability of producing a new class III lantibiotics.</title>
        <authorList>
            <person name="Liu W."/>
            <person name="Sun F."/>
            <person name="Hu Y."/>
        </authorList>
    </citation>
    <scope>NUCLEOTIDE SEQUENCE [LARGE SCALE GENOMIC DNA]</scope>
    <source>
        <strain evidence="2 3">ATCC 25421</strain>
    </source>
</reference>
<proteinExistence type="predicted"/>
<dbReference type="Proteomes" id="UP000247634">
    <property type="component" value="Chromosome"/>
</dbReference>
<feature type="transmembrane region" description="Helical" evidence="1">
    <location>
        <begin position="33"/>
        <end position="50"/>
    </location>
</feature>
<keyword evidence="1" id="KW-0812">Transmembrane</keyword>
<feature type="transmembrane region" description="Helical" evidence="1">
    <location>
        <begin position="62"/>
        <end position="85"/>
    </location>
</feature>
<organism evidence="2 3">
    <name type="scientific">Streptomyces actuosus</name>
    <dbReference type="NCBI Taxonomy" id="1885"/>
    <lineage>
        <taxon>Bacteria</taxon>
        <taxon>Bacillati</taxon>
        <taxon>Actinomycetota</taxon>
        <taxon>Actinomycetes</taxon>
        <taxon>Kitasatosporales</taxon>
        <taxon>Streptomycetaceae</taxon>
        <taxon>Streptomyces</taxon>
    </lineage>
</organism>
<evidence type="ECO:0000313" key="2">
    <source>
        <dbReference type="EMBL" id="AWT47145.1"/>
    </source>
</evidence>
<accession>A0A2U9PDI8</accession>
<evidence type="ECO:0000256" key="1">
    <source>
        <dbReference type="SAM" id="Phobius"/>
    </source>
</evidence>
<dbReference type="RefSeq" id="WP_110635182.1">
    <property type="nucleotide sequence ID" value="NZ_CP029788.1"/>
</dbReference>
<protein>
    <recommendedName>
        <fullName evidence="4">Phosphatidate cytidylyltransferase</fullName>
    </recommendedName>
</protein>
<evidence type="ECO:0000313" key="3">
    <source>
        <dbReference type="Proteomes" id="UP000247634"/>
    </source>
</evidence>
<dbReference type="EMBL" id="CP029788">
    <property type="protein sequence ID" value="AWT47145.1"/>
    <property type="molecule type" value="Genomic_DNA"/>
</dbReference>
<name>A0A2U9PDI8_STRAS</name>
<keyword evidence="1" id="KW-1133">Transmembrane helix</keyword>
<dbReference type="AlphaFoldDB" id="A0A2U9PDI8"/>
<gene>
    <name evidence="2" type="ORF">DMT42_36115</name>
</gene>
<evidence type="ECO:0008006" key="4">
    <source>
        <dbReference type="Google" id="ProtNLM"/>
    </source>
</evidence>
<feature type="transmembrane region" description="Helical" evidence="1">
    <location>
        <begin position="9"/>
        <end position="27"/>
    </location>
</feature>
<keyword evidence="1" id="KW-0472">Membrane</keyword>